<evidence type="ECO:0000313" key="3">
    <source>
        <dbReference type="Proteomes" id="UP000280346"/>
    </source>
</evidence>
<proteinExistence type="predicted"/>
<dbReference type="Pfam" id="PF23296">
    <property type="entry name" value="DUF7079"/>
    <property type="match status" value="1"/>
</dbReference>
<dbReference type="AlphaFoldDB" id="A0A433J0U2"/>
<evidence type="ECO:0000313" key="2">
    <source>
        <dbReference type="EMBL" id="RUQ63265.1"/>
    </source>
</evidence>
<dbReference type="EMBL" id="RZIJ01000034">
    <property type="protein sequence ID" value="RUQ63265.1"/>
    <property type="molecule type" value="Genomic_DNA"/>
</dbReference>
<keyword evidence="3" id="KW-1185">Reference proteome</keyword>
<accession>A0A433J0U2</accession>
<feature type="domain" description="DUF7079" evidence="1">
    <location>
        <begin position="8"/>
        <end position="114"/>
    </location>
</feature>
<reference evidence="2 3" key="1">
    <citation type="submission" date="2018-12" db="EMBL/GenBank/DDBJ databases">
        <authorList>
            <person name="Yang Y."/>
        </authorList>
    </citation>
    <scope>NUCLEOTIDE SEQUENCE [LARGE SCALE GENOMIC DNA]</scope>
    <source>
        <strain evidence="2 3">GSF71</strain>
    </source>
</reference>
<comment type="caution">
    <text evidence="2">The sequence shown here is derived from an EMBL/GenBank/DDBJ whole genome shotgun (WGS) entry which is preliminary data.</text>
</comment>
<name>A0A433J0U2_9PROT</name>
<gene>
    <name evidence="2" type="ORF">EJ913_27755</name>
</gene>
<dbReference type="InterPro" id="IPR055507">
    <property type="entry name" value="DUF7079"/>
</dbReference>
<sequence length="121" mass="13690">MDAAEIARQMPVWLAMGELFLDTELDAADHGRIRRVLAESGYDEAVLHEILRREVTPGFGPNLFAVAGAWGCRNEEDARRLLRPVIAGTGFGWMGWLVWRLLRREVEADWRRINPFGVAAS</sequence>
<evidence type="ECO:0000259" key="1">
    <source>
        <dbReference type="Pfam" id="PF23296"/>
    </source>
</evidence>
<protein>
    <recommendedName>
        <fullName evidence="1">DUF7079 domain-containing protein</fullName>
    </recommendedName>
</protein>
<dbReference type="Proteomes" id="UP000280346">
    <property type="component" value="Unassembled WGS sequence"/>
</dbReference>
<organism evidence="2 3">
    <name type="scientific">Azospirillum doebereinerae</name>
    <dbReference type="NCBI Taxonomy" id="92933"/>
    <lineage>
        <taxon>Bacteria</taxon>
        <taxon>Pseudomonadati</taxon>
        <taxon>Pseudomonadota</taxon>
        <taxon>Alphaproteobacteria</taxon>
        <taxon>Rhodospirillales</taxon>
        <taxon>Azospirillaceae</taxon>
        <taxon>Azospirillum</taxon>
    </lineage>
</organism>